<evidence type="ECO:0008006" key="3">
    <source>
        <dbReference type="Google" id="ProtNLM"/>
    </source>
</evidence>
<keyword evidence="2" id="KW-1185">Reference proteome</keyword>
<organism evidence="1 2">
    <name type="scientific">Staurois parvus</name>
    <dbReference type="NCBI Taxonomy" id="386267"/>
    <lineage>
        <taxon>Eukaryota</taxon>
        <taxon>Metazoa</taxon>
        <taxon>Chordata</taxon>
        <taxon>Craniata</taxon>
        <taxon>Vertebrata</taxon>
        <taxon>Euteleostomi</taxon>
        <taxon>Amphibia</taxon>
        <taxon>Batrachia</taxon>
        <taxon>Anura</taxon>
        <taxon>Neobatrachia</taxon>
        <taxon>Ranoidea</taxon>
        <taxon>Ranidae</taxon>
        <taxon>Staurois</taxon>
    </lineage>
</organism>
<accession>A0ABN9E333</accession>
<protein>
    <recommendedName>
        <fullName evidence="3">Secreted protein</fullName>
    </recommendedName>
</protein>
<reference evidence="1" key="1">
    <citation type="submission" date="2023-05" db="EMBL/GenBank/DDBJ databases">
        <authorList>
            <person name="Stuckert A."/>
        </authorList>
    </citation>
    <scope>NUCLEOTIDE SEQUENCE</scope>
</reference>
<evidence type="ECO:0000313" key="1">
    <source>
        <dbReference type="EMBL" id="CAI9579296.1"/>
    </source>
</evidence>
<comment type="caution">
    <text evidence="1">The sequence shown here is derived from an EMBL/GenBank/DDBJ whole genome shotgun (WGS) entry which is preliminary data.</text>
</comment>
<evidence type="ECO:0000313" key="2">
    <source>
        <dbReference type="Proteomes" id="UP001162483"/>
    </source>
</evidence>
<sequence length="114" mass="12642">VTQCYPIYIHFSSTLQRYPHCLALTSLAVFLSVARGKVSVPQEATPSYTRAYHAVLLRDPSITYLVLRSCYVPPAVSPAMSSGACRHLSSRFHPLQASGRTGDRTGRKFENVKK</sequence>
<gene>
    <name evidence="1" type="ORF">SPARVUS_LOCUS9050771</name>
</gene>
<dbReference type="Proteomes" id="UP001162483">
    <property type="component" value="Unassembled WGS sequence"/>
</dbReference>
<dbReference type="EMBL" id="CATNWA010015082">
    <property type="protein sequence ID" value="CAI9579296.1"/>
    <property type="molecule type" value="Genomic_DNA"/>
</dbReference>
<proteinExistence type="predicted"/>
<feature type="non-terminal residue" evidence="1">
    <location>
        <position position="1"/>
    </location>
</feature>
<name>A0ABN9E333_9NEOB</name>